<evidence type="ECO:0000313" key="2">
    <source>
        <dbReference type="Proteomes" id="UP000318370"/>
    </source>
</evidence>
<sequence length="65" mass="7084">MTVVLTAKQIEDLADFAKKDGQPQYTITTGTIPEFEAEDGSTIPEYHGLIAYSDSLEHGVLQLGE</sequence>
<protein>
    <submittedName>
        <fullName evidence="1">Uncharacterized protein</fullName>
    </submittedName>
</protein>
<proteinExistence type="predicted"/>
<dbReference type="Proteomes" id="UP000318370">
    <property type="component" value="Unassembled WGS sequence"/>
</dbReference>
<accession>A0A564JBI6</accession>
<evidence type="ECO:0000313" key="1">
    <source>
        <dbReference type="EMBL" id="VUS53933.1"/>
    </source>
</evidence>
<dbReference type="AlphaFoldDB" id="A0A564JBI6"/>
<gene>
    <name evidence="1" type="ORF">SB6408_04557</name>
</gene>
<organism evidence="1 2">
    <name type="scientific">Klebsiella spallanzanii</name>
    <dbReference type="NCBI Taxonomy" id="2587528"/>
    <lineage>
        <taxon>Bacteria</taxon>
        <taxon>Pseudomonadati</taxon>
        <taxon>Pseudomonadota</taxon>
        <taxon>Gammaproteobacteria</taxon>
        <taxon>Enterobacterales</taxon>
        <taxon>Enterobacteriaceae</taxon>
        <taxon>Klebsiella/Raoultella group</taxon>
        <taxon>Klebsiella</taxon>
    </lineage>
</organism>
<dbReference type="RefSeq" id="WP_142462486.1">
    <property type="nucleotide sequence ID" value="NZ_CABGHF010000008.1"/>
</dbReference>
<dbReference type="EMBL" id="CABGHF010000008">
    <property type="protein sequence ID" value="VUS53933.1"/>
    <property type="molecule type" value="Genomic_DNA"/>
</dbReference>
<reference evidence="1 2" key="1">
    <citation type="submission" date="2019-07" db="EMBL/GenBank/DDBJ databases">
        <authorList>
            <person name="Brisse S."/>
            <person name="Rodrigues C."/>
            <person name="Thorpe H."/>
        </authorList>
    </citation>
    <scope>NUCLEOTIDE SEQUENCE [LARGE SCALE GENOMIC DNA]</scope>
    <source>
        <strain evidence="1">SB6408</strain>
    </source>
</reference>
<name>A0A564JBI6_9ENTR</name>